<dbReference type="EMBL" id="LR796413">
    <property type="protein sequence ID" value="CAB4142623.1"/>
    <property type="molecule type" value="Genomic_DNA"/>
</dbReference>
<gene>
    <name evidence="1" type="ORF">UFOVP452_25</name>
</gene>
<evidence type="ECO:0000313" key="1">
    <source>
        <dbReference type="EMBL" id="CAB4142623.1"/>
    </source>
</evidence>
<name>A0A6J5MBC9_9CAUD</name>
<protein>
    <submittedName>
        <fullName evidence="1">Uncharacterized protein</fullName>
    </submittedName>
</protein>
<sequence>MKIADLTKLAENRLALLNTARADAERAGDTARIAALDAEIADTTATLATLRALA</sequence>
<reference evidence="1" key="1">
    <citation type="submission" date="2020-04" db="EMBL/GenBank/DDBJ databases">
        <authorList>
            <person name="Chiriac C."/>
            <person name="Salcher M."/>
            <person name="Ghai R."/>
            <person name="Kavagutti S V."/>
        </authorList>
    </citation>
    <scope>NUCLEOTIDE SEQUENCE</scope>
</reference>
<proteinExistence type="predicted"/>
<organism evidence="1">
    <name type="scientific">uncultured Caudovirales phage</name>
    <dbReference type="NCBI Taxonomy" id="2100421"/>
    <lineage>
        <taxon>Viruses</taxon>
        <taxon>Duplodnaviria</taxon>
        <taxon>Heunggongvirae</taxon>
        <taxon>Uroviricota</taxon>
        <taxon>Caudoviricetes</taxon>
        <taxon>Peduoviridae</taxon>
        <taxon>Maltschvirus</taxon>
        <taxon>Maltschvirus maltsch</taxon>
    </lineage>
</organism>
<accession>A0A6J5MBC9</accession>